<dbReference type="STRING" id="407022.SAMN05661044_04388"/>
<dbReference type="Pfam" id="PF00570">
    <property type="entry name" value="HRDC"/>
    <property type="match status" value="1"/>
</dbReference>
<dbReference type="SUPFAM" id="SSF52540">
    <property type="entry name" value="P-loop containing nucleoside triphosphate hydrolases"/>
    <property type="match status" value="2"/>
</dbReference>
<dbReference type="InterPro" id="IPR051055">
    <property type="entry name" value="PIF1_helicase"/>
</dbReference>
<dbReference type="Proteomes" id="UP000199421">
    <property type="component" value="Unassembled WGS sequence"/>
</dbReference>
<dbReference type="GO" id="GO:0000166">
    <property type="term" value="F:nucleotide binding"/>
    <property type="evidence" value="ECO:0007669"/>
    <property type="project" value="InterPro"/>
</dbReference>
<feature type="domain" description="HRDC" evidence="1">
    <location>
        <begin position="621"/>
        <end position="701"/>
    </location>
</feature>
<dbReference type="InterPro" id="IPR003593">
    <property type="entry name" value="AAA+_ATPase"/>
</dbReference>
<evidence type="ECO:0000313" key="2">
    <source>
        <dbReference type="EMBL" id="SEM15641.1"/>
    </source>
</evidence>
<reference evidence="3" key="1">
    <citation type="submission" date="2016-10" db="EMBL/GenBank/DDBJ databases">
        <authorList>
            <person name="Varghese N."/>
            <person name="Submissions S."/>
        </authorList>
    </citation>
    <scope>NUCLEOTIDE SEQUENCE [LARGE SCALE GENOMIC DNA]</scope>
    <source>
        <strain evidence="3">DSM 18733</strain>
    </source>
</reference>
<accession>A0A1H7W2D7</accession>
<dbReference type="OrthoDB" id="9763659at2"/>
<dbReference type="GO" id="GO:0000723">
    <property type="term" value="P:telomere maintenance"/>
    <property type="evidence" value="ECO:0007669"/>
    <property type="project" value="InterPro"/>
</dbReference>
<dbReference type="CDD" id="cd18809">
    <property type="entry name" value="SF1_C_RecD"/>
    <property type="match status" value="1"/>
</dbReference>
<dbReference type="GO" id="GO:0003678">
    <property type="term" value="F:DNA helicase activity"/>
    <property type="evidence" value="ECO:0007669"/>
    <property type="project" value="InterPro"/>
</dbReference>
<dbReference type="EMBL" id="FOAF01000008">
    <property type="protein sequence ID" value="SEM15641.1"/>
    <property type="molecule type" value="Genomic_DNA"/>
</dbReference>
<dbReference type="InterPro" id="IPR044876">
    <property type="entry name" value="HRDC_dom_sf"/>
</dbReference>
<dbReference type="SMART" id="SM00382">
    <property type="entry name" value="AAA"/>
    <property type="match status" value="1"/>
</dbReference>
<dbReference type="InterPro" id="IPR027417">
    <property type="entry name" value="P-loop_NTPase"/>
</dbReference>
<dbReference type="GO" id="GO:0006281">
    <property type="term" value="P:DNA repair"/>
    <property type="evidence" value="ECO:0007669"/>
    <property type="project" value="InterPro"/>
</dbReference>
<protein>
    <submittedName>
        <fullName evidence="2">HRDC domain-containing protein</fullName>
    </submittedName>
</protein>
<dbReference type="InterPro" id="IPR010285">
    <property type="entry name" value="DNA_helicase_pif1-like_DEAD"/>
</dbReference>
<dbReference type="SMART" id="SM00341">
    <property type="entry name" value="HRDC"/>
    <property type="match status" value="1"/>
</dbReference>
<dbReference type="AlphaFoldDB" id="A0A1H7W2D7"/>
<dbReference type="PROSITE" id="PS50967">
    <property type="entry name" value="HRDC"/>
    <property type="match status" value="1"/>
</dbReference>
<dbReference type="GO" id="GO:0003676">
    <property type="term" value="F:nucleic acid binding"/>
    <property type="evidence" value="ECO:0007669"/>
    <property type="project" value="InterPro"/>
</dbReference>
<dbReference type="InterPro" id="IPR002121">
    <property type="entry name" value="HRDC_dom"/>
</dbReference>
<dbReference type="Pfam" id="PF05970">
    <property type="entry name" value="PIF1"/>
    <property type="match status" value="1"/>
</dbReference>
<dbReference type="RefSeq" id="WP_093328985.1">
    <property type="nucleotide sequence ID" value="NZ_FOAF01000008.1"/>
</dbReference>
<dbReference type="InterPro" id="IPR010997">
    <property type="entry name" value="HRDC-like_sf"/>
</dbReference>
<dbReference type="FunFam" id="3.40.50.300:FF:001498">
    <property type="entry name" value="ATP-dependent DNA helicase"/>
    <property type="match status" value="1"/>
</dbReference>
<proteinExistence type="predicted"/>
<dbReference type="PANTHER" id="PTHR47642">
    <property type="entry name" value="ATP-DEPENDENT DNA HELICASE"/>
    <property type="match status" value="1"/>
</dbReference>
<evidence type="ECO:0000259" key="1">
    <source>
        <dbReference type="PROSITE" id="PS50967"/>
    </source>
</evidence>
<sequence length="702" mass="78527">MNLSITHKRVIDFLVNTNKPIFLTGKAGTGKTTFLHYIKNNITKNMAVVAPTAIAALNAGGVTINSFFQIPFGPLIPNTSGEIYNAEKVSRMSPDKAKLLASLQLLIIDEISMVRADTIDRIDSILKIVKGSSRPFGGVQLLMIGDLYQLPPVYQNDWPVLKAFYTSPYFFNGLIFNTFPVLSFELTEVFRQSDPTFVQILNSIRNADINASLLGILNKQYNPDLAPDTLSDYITLSTHNSSVSKINESRLENLKGELLIYKATVAGDFPKEAYPAEPELRIKTGAQIIFIKNDSSGKKQYYNGRAAKIIAASENSIQVRFLDDGSEFEVVPETWENVKYALNESDGKIAESNNGSFTQYPIKLAWAITIHKSQGLTFDKAVIDVEAAFASGQSYVALSRCRTLEGLVLKAPVKAENIITDGRIITFMQETTSKHDKQEILKTAKLEHEYEVVADLFNFSSIQQEWRLLSSMIDYSDYSDKMILLTLFKEVEEILGNQIKKVADKFLQKEFSALIVEKPLKMQMGFLVRLKQAAVYFKPKIEDLINCIQKLLTFPLEKNLDPDFFSIYNQLMSHLKGKLRGLQVDLTTSDLNELLTAITEAGISYHPVYQLKTERPAQIKEIVNPLLLQEILTWRVDTGTKRGIADYLVLSDQLCVSIAAKSPRSLSELAQIKGVGAGKATELGDDFVKIIRNYLGENDLFA</sequence>
<name>A0A1H7W2D7_OLID1</name>
<dbReference type="Gene3D" id="1.10.150.80">
    <property type="entry name" value="HRDC domain"/>
    <property type="match status" value="1"/>
</dbReference>
<dbReference type="SUPFAM" id="SSF47819">
    <property type="entry name" value="HRDC-like"/>
    <property type="match status" value="1"/>
</dbReference>
<organism evidence="2 3">
    <name type="scientific">Olivibacter domesticus</name>
    <name type="common">Pseudosphingobacterium domesticum</name>
    <dbReference type="NCBI Taxonomy" id="407022"/>
    <lineage>
        <taxon>Bacteria</taxon>
        <taxon>Pseudomonadati</taxon>
        <taxon>Bacteroidota</taxon>
        <taxon>Sphingobacteriia</taxon>
        <taxon>Sphingobacteriales</taxon>
        <taxon>Sphingobacteriaceae</taxon>
        <taxon>Olivibacter</taxon>
    </lineage>
</organism>
<evidence type="ECO:0000313" key="3">
    <source>
        <dbReference type="Proteomes" id="UP000199421"/>
    </source>
</evidence>
<dbReference type="Gene3D" id="3.40.50.300">
    <property type="entry name" value="P-loop containing nucleotide triphosphate hydrolases"/>
    <property type="match status" value="2"/>
</dbReference>
<keyword evidence="3" id="KW-1185">Reference proteome</keyword>
<gene>
    <name evidence="2" type="ORF">SAMN05661044_04388</name>
</gene>